<dbReference type="CDD" id="cd08964">
    <property type="entry name" value="L-asparaginase_II"/>
    <property type="match status" value="1"/>
</dbReference>
<dbReference type="GO" id="GO:0004067">
    <property type="term" value="F:asparaginase activity"/>
    <property type="evidence" value="ECO:0007669"/>
    <property type="project" value="UniProtKB-UniRule"/>
</dbReference>
<dbReference type="InterPro" id="IPR037152">
    <property type="entry name" value="L-asparaginase_N_sf"/>
</dbReference>
<dbReference type="InterPro" id="IPR006034">
    <property type="entry name" value="Asparaginase/glutaminase-like"/>
</dbReference>
<feature type="domain" description="L-asparaginase N-terminal" evidence="5">
    <location>
        <begin position="46"/>
        <end position="241"/>
    </location>
</feature>
<dbReference type="InterPro" id="IPR036152">
    <property type="entry name" value="Asp/glu_Ase-like_sf"/>
</dbReference>
<dbReference type="SMART" id="SM00870">
    <property type="entry name" value="Asparaginase"/>
    <property type="match status" value="1"/>
</dbReference>
<name>A0A317ZT93_9MICO</name>
<evidence type="ECO:0000259" key="5">
    <source>
        <dbReference type="Pfam" id="PF00710"/>
    </source>
</evidence>
<protein>
    <submittedName>
        <fullName evidence="7">Asparaginase</fullName>
    </submittedName>
</protein>
<dbReference type="InterPro" id="IPR027474">
    <property type="entry name" value="L-asparaginase_N"/>
</dbReference>
<evidence type="ECO:0000256" key="2">
    <source>
        <dbReference type="ARBA" id="ARBA00022801"/>
    </source>
</evidence>
<dbReference type="PANTHER" id="PTHR11707">
    <property type="entry name" value="L-ASPARAGINASE"/>
    <property type="match status" value="1"/>
</dbReference>
<dbReference type="InterPro" id="IPR027473">
    <property type="entry name" value="L-asparaginase_C"/>
</dbReference>
<dbReference type="Gene3D" id="3.40.50.1170">
    <property type="entry name" value="L-asparaginase, N-terminal domain"/>
    <property type="match status" value="1"/>
</dbReference>
<dbReference type="SUPFAM" id="SSF53774">
    <property type="entry name" value="Glutaminase/Asparaginase"/>
    <property type="match status" value="1"/>
</dbReference>
<accession>A0A317ZT93</accession>
<feature type="region of interest" description="Disordered" evidence="4">
    <location>
        <begin position="1"/>
        <end position="41"/>
    </location>
</feature>
<dbReference type="FunFam" id="3.40.50.1170:FF:000001">
    <property type="entry name" value="L-asparaginase 2"/>
    <property type="match status" value="1"/>
</dbReference>
<dbReference type="Pfam" id="PF00710">
    <property type="entry name" value="Asparaginase"/>
    <property type="match status" value="1"/>
</dbReference>
<dbReference type="PRINTS" id="PR00139">
    <property type="entry name" value="ASNGLNASE"/>
</dbReference>
<feature type="domain" description="Asparaginase/glutaminase C-terminal" evidence="6">
    <location>
        <begin position="265"/>
        <end position="373"/>
    </location>
</feature>
<dbReference type="Gene3D" id="3.40.50.40">
    <property type="match status" value="1"/>
</dbReference>
<feature type="active site" description="O-isoaspartyl threonine intermediate" evidence="3">
    <location>
        <position position="55"/>
    </location>
</feature>
<comment type="similarity">
    <text evidence="1">Belongs to the asparaginase 1 family.</text>
</comment>
<dbReference type="OrthoDB" id="9788068at2"/>
<proteinExistence type="inferred from homology"/>
<dbReference type="PIRSF" id="PIRSF500176">
    <property type="entry name" value="L_ASNase"/>
    <property type="match status" value="1"/>
</dbReference>
<dbReference type="InterPro" id="IPR004550">
    <property type="entry name" value="AsnASE_II"/>
</dbReference>
<gene>
    <name evidence="7" type="ORF">CTB96_17185</name>
</gene>
<dbReference type="PROSITE" id="PS51732">
    <property type="entry name" value="ASN_GLN_ASE_3"/>
    <property type="match status" value="1"/>
</dbReference>
<dbReference type="AlphaFoldDB" id="A0A317ZT93"/>
<dbReference type="PIRSF" id="PIRSF001220">
    <property type="entry name" value="L-ASNase_gatD"/>
    <property type="match status" value="1"/>
</dbReference>
<evidence type="ECO:0000313" key="7">
    <source>
        <dbReference type="EMBL" id="PXA68349.1"/>
    </source>
</evidence>
<dbReference type="InterPro" id="IPR040919">
    <property type="entry name" value="Asparaginase_C"/>
</dbReference>
<evidence type="ECO:0000313" key="8">
    <source>
        <dbReference type="Proteomes" id="UP000246722"/>
    </source>
</evidence>
<dbReference type="Pfam" id="PF17763">
    <property type="entry name" value="Asparaginase_C"/>
    <property type="match status" value="1"/>
</dbReference>
<evidence type="ECO:0000256" key="4">
    <source>
        <dbReference type="SAM" id="MobiDB-lite"/>
    </source>
</evidence>
<organism evidence="7 8">
    <name type="scientific">Cryobacterium arcticum</name>
    <dbReference type="NCBI Taxonomy" id="670052"/>
    <lineage>
        <taxon>Bacteria</taxon>
        <taxon>Bacillati</taxon>
        <taxon>Actinomycetota</taxon>
        <taxon>Actinomycetes</taxon>
        <taxon>Micrococcales</taxon>
        <taxon>Microbacteriaceae</taxon>
        <taxon>Cryobacterium</taxon>
    </lineage>
</organism>
<dbReference type="PANTHER" id="PTHR11707:SF28">
    <property type="entry name" value="60 KDA LYSOPHOSPHOLIPASE"/>
    <property type="match status" value="1"/>
</dbReference>
<reference evidence="7 8" key="1">
    <citation type="submission" date="2018-05" db="EMBL/GenBank/DDBJ databases">
        <title>Genetic diversity of glacier-inhabiting Cryobacterium bacteria in China and description of Cryobacterium mengkeensis sp. nov. and Arthrobacter glacialis sp. nov.</title>
        <authorList>
            <person name="Liu Q."/>
            <person name="Xin Y.-H."/>
        </authorList>
    </citation>
    <scope>NUCLEOTIDE SEQUENCE [LARGE SCALE GENOMIC DNA]</scope>
    <source>
        <strain evidence="7 8">SK-1</strain>
    </source>
</reference>
<evidence type="ECO:0000259" key="6">
    <source>
        <dbReference type="Pfam" id="PF17763"/>
    </source>
</evidence>
<dbReference type="Proteomes" id="UP000246722">
    <property type="component" value="Unassembled WGS sequence"/>
</dbReference>
<evidence type="ECO:0000256" key="1">
    <source>
        <dbReference type="ARBA" id="ARBA00010518"/>
    </source>
</evidence>
<keyword evidence="8" id="KW-1185">Reference proteome</keyword>
<keyword evidence="2" id="KW-0378">Hydrolase</keyword>
<evidence type="ECO:0000256" key="3">
    <source>
        <dbReference type="PIRSR" id="PIRSR001220-1"/>
    </source>
</evidence>
<dbReference type="GO" id="GO:0006528">
    <property type="term" value="P:asparagine metabolic process"/>
    <property type="evidence" value="ECO:0007669"/>
    <property type="project" value="InterPro"/>
</dbReference>
<sequence length="376" mass="40426">MRPARCHAADAARRRDHPPATPESPGAPMTTPDQPQSVPPADARPRVAVLLTGGTIGSGGHDDQDRLDYVDLAKVLTDEEALPLYRFPDDITVYTRRFSRIRSNDASAEFWLRLRQSILDTIADDPDVAGIVIAHGTATLEETAYFLHLTVPTDVPIVVVGAQRPPTSMNSDAQLNLANAVRVAASPAAVGHGVLVAMDDEILSARDVMKTDNHRLSTFKARDHGRLGDIDPYGQVWFYRKLLRLHTTASRFAVELPEYTTPLPRVDIVTMYSGADEFALTAAIAHGARGVVLASLPPSMNPTAVDAAIDDAIASGVTIVQSSRAISGRVVQRHGFDDRGVIASDTLSPQASRLLLMLCLAAGLSRAEIIAAFASY</sequence>
<dbReference type="EMBL" id="QHLY01000012">
    <property type="protein sequence ID" value="PXA68349.1"/>
    <property type="molecule type" value="Genomic_DNA"/>
</dbReference>
<comment type="caution">
    <text evidence="7">The sequence shown here is derived from an EMBL/GenBank/DDBJ whole genome shotgun (WGS) entry which is preliminary data.</text>
</comment>